<evidence type="ECO:0000313" key="3">
    <source>
        <dbReference type="Proteomes" id="UP000618051"/>
    </source>
</evidence>
<protein>
    <submittedName>
        <fullName evidence="1">Uncharacterized protein</fullName>
    </submittedName>
</protein>
<evidence type="ECO:0000313" key="2">
    <source>
        <dbReference type="EMBL" id="KAI1239063.1"/>
    </source>
</evidence>
<reference evidence="1" key="1">
    <citation type="submission" date="2020-10" db="EMBL/GenBank/DDBJ databases">
        <title>Feather gene expression reveals the developmental basis of iridescence in African starlings.</title>
        <authorList>
            <person name="Rubenstein D.R."/>
        </authorList>
    </citation>
    <scope>NUCLEOTIDE SEQUENCE</scope>
    <source>
        <strain evidence="1">SS15</strain>
        <tissue evidence="1">Liver</tissue>
    </source>
</reference>
<comment type="caution">
    <text evidence="1">The sequence shown here is derived from an EMBL/GenBank/DDBJ whole genome shotgun (WGS) entry which is preliminary data.</text>
</comment>
<gene>
    <name evidence="2" type="ORF">IHE44_0012171</name>
    <name evidence="1" type="ORF">IHE44_014064</name>
</gene>
<name>A0A835TVB7_9PASS</name>
<dbReference type="OrthoDB" id="9385808at2759"/>
<proteinExistence type="predicted"/>
<dbReference type="Proteomes" id="UP000618051">
    <property type="component" value="Unassembled WGS sequence"/>
</dbReference>
<keyword evidence="3" id="KW-1185">Reference proteome</keyword>
<organism evidence="1">
    <name type="scientific">Lamprotornis superbus</name>
    <dbReference type="NCBI Taxonomy" id="245042"/>
    <lineage>
        <taxon>Eukaryota</taxon>
        <taxon>Metazoa</taxon>
        <taxon>Chordata</taxon>
        <taxon>Craniata</taxon>
        <taxon>Vertebrata</taxon>
        <taxon>Euteleostomi</taxon>
        <taxon>Archelosauria</taxon>
        <taxon>Archosauria</taxon>
        <taxon>Dinosauria</taxon>
        <taxon>Saurischia</taxon>
        <taxon>Theropoda</taxon>
        <taxon>Coelurosauria</taxon>
        <taxon>Aves</taxon>
        <taxon>Neognathae</taxon>
        <taxon>Neoaves</taxon>
        <taxon>Telluraves</taxon>
        <taxon>Australaves</taxon>
        <taxon>Passeriformes</taxon>
        <taxon>Sturnidae</taxon>
        <taxon>Lamprotornis</taxon>
    </lineage>
</organism>
<reference evidence="2" key="3">
    <citation type="submission" date="2022-01" db="EMBL/GenBank/DDBJ databases">
        <authorList>
            <person name="Rubenstein D.R."/>
        </authorList>
    </citation>
    <scope>NUCLEOTIDE SEQUENCE</scope>
    <source>
        <strain evidence="2">SS15</strain>
        <tissue evidence="2">Liver</tissue>
    </source>
</reference>
<dbReference type="EMBL" id="JADDUC010000082">
    <property type="protein sequence ID" value="KAG0119610.1"/>
    <property type="molecule type" value="Genomic_DNA"/>
</dbReference>
<accession>A0A835TVB7</accession>
<dbReference type="AlphaFoldDB" id="A0A835TVB7"/>
<evidence type="ECO:0000313" key="1">
    <source>
        <dbReference type="EMBL" id="KAG0119610.1"/>
    </source>
</evidence>
<dbReference type="EMBL" id="JADDUC020000005">
    <property type="protein sequence ID" value="KAI1239063.1"/>
    <property type="molecule type" value="Genomic_DNA"/>
</dbReference>
<sequence>MKGGRTRKKNSYRAFKATFKENLGRPSPPCVVKERRGLAAEAVESATLALESINHVHGRDSLPLGVLRVSNSVTDHVLQEHLEHTARLLVDEPRDALDTAAPSQAADGRLGDALDVVAQHLAVALSAALAEPFAAFASTRHDCAPAAAAAAAAALKQRRPRRGFSRMRSDLVEDCSGKGAGLPSGSRRLPSFSSAQTCEQKISAFIARSACLVFIMIRVFFKALLCRDHLEEKAHSEKVTTFIVSLKLCSDLLFSNIILLDEYFYSIFQCGGGIDKSMAIFRAIEKLNT</sequence>
<reference evidence="2 3" key="2">
    <citation type="journal article" date="2021" name="J. Hered.">
        <title>Feather Gene Expression Elucidates the Developmental Basis of Plumage Iridescence in African Starlings.</title>
        <authorList>
            <person name="Rubenstein D.R."/>
            <person name="Corvelo A."/>
            <person name="MacManes M.D."/>
            <person name="Maia R."/>
            <person name="Narzisi G."/>
            <person name="Rousaki A."/>
            <person name="Vandenabeele P."/>
            <person name="Shawkey M.D."/>
            <person name="Solomon J."/>
        </authorList>
    </citation>
    <scope>NUCLEOTIDE SEQUENCE [LARGE SCALE GENOMIC DNA]</scope>
    <source>
        <strain evidence="2">SS15</strain>
    </source>
</reference>